<dbReference type="InterPro" id="IPR001807">
    <property type="entry name" value="ClC"/>
</dbReference>
<keyword evidence="2" id="KW-0813">Transport</keyword>
<proteinExistence type="predicted"/>
<keyword evidence="10" id="KW-0129">CBS domain</keyword>
<evidence type="ECO:0000256" key="8">
    <source>
        <dbReference type="ARBA" id="ARBA00023214"/>
    </source>
</evidence>
<feature type="transmembrane region" description="Helical" evidence="11">
    <location>
        <begin position="189"/>
        <end position="215"/>
    </location>
</feature>
<evidence type="ECO:0000256" key="10">
    <source>
        <dbReference type="PROSITE-ProRule" id="PRU00703"/>
    </source>
</evidence>
<keyword evidence="6 11" id="KW-0472">Membrane</keyword>
<dbReference type="HOGENOM" id="CLU_015263_5_1_10"/>
<evidence type="ECO:0000256" key="11">
    <source>
        <dbReference type="SAM" id="Phobius"/>
    </source>
</evidence>
<feature type="transmembrane region" description="Helical" evidence="11">
    <location>
        <begin position="411"/>
        <end position="435"/>
    </location>
</feature>
<keyword evidence="3 11" id="KW-0812">Transmembrane</keyword>
<dbReference type="AlphaFoldDB" id="I3ZXB8"/>
<evidence type="ECO:0000256" key="1">
    <source>
        <dbReference type="ARBA" id="ARBA00004141"/>
    </source>
</evidence>
<comment type="subcellular location">
    <subcellularLocation>
        <location evidence="1">Membrane</location>
        <topology evidence="1">Multi-pass membrane protein</topology>
    </subcellularLocation>
</comment>
<dbReference type="EMBL" id="CP003283">
    <property type="protein sequence ID" value="AFL96352.1"/>
    <property type="molecule type" value="Genomic_DNA"/>
</dbReference>
<dbReference type="GO" id="GO:0005254">
    <property type="term" value="F:chloride channel activity"/>
    <property type="evidence" value="ECO:0007669"/>
    <property type="project" value="UniProtKB-KW"/>
</dbReference>
<feature type="domain" description="CBS" evidence="12">
    <location>
        <begin position="560"/>
        <end position="617"/>
    </location>
</feature>
<protein>
    <submittedName>
        <fullName evidence="13">Chloride channel protein EriC</fullName>
    </submittedName>
</protein>
<feature type="transmembrane region" description="Helical" evidence="11">
    <location>
        <begin position="227"/>
        <end position="244"/>
    </location>
</feature>
<name>I3ZXB8_ORNRL</name>
<feature type="transmembrane region" description="Helical" evidence="11">
    <location>
        <begin position="302"/>
        <end position="320"/>
    </location>
</feature>
<dbReference type="Pfam" id="PF00654">
    <property type="entry name" value="Voltage_CLC"/>
    <property type="match status" value="1"/>
</dbReference>
<feature type="transmembrane region" description="Helical" evidence="11">
    <location>
        <begin position="264"/>
        <end position="282"/>
    </location>
</feature>
<dbReference type="Gene3D" id="1.10.3080.10">
    <property type="entry name" value="Clc chloride channel"/>
    <property type="match status" value="1"/>
</dbReference>
<dbReference type="InterPro" id="IPR050368">
    <property type="entry name" value="ClC-type_chloride_channel"/>
</dbReference>
<dbReference type="PROSITE" id="PS51371">
    <property type="entry name" value="CBS"/>
    <property type="match status" value="1"/>
</dbReference>
<dbReference type="PRINTS" id="PR00762">
    <property type="entry name" value="CLCHANNEL"/>
</dbReference>
<dbReference type="eggNOG" id="COG0517">
    <property type="taxonomic scope" value="Bacteria"/>
</dbReference>
<evidence type="ECO:0000256" key="4">
    <source>
        <dbReference type="ARBA" id="ARBA00022989"/>
    </source>
</evidence>
<organism evidence="13 14">
    <name type="scientific">Ornithobacterium rhinotracheale (strain ATCC 51463 / DSM 15997 / CCUG 23171 / CIP 104009 / LMG 9086)</name>
    <dbReference type="NCBI Taxonomy" id="867902"/>
    <lineage>
        <taxon>Bacteria</taxon>
        <taxon>Pseudomonadati</taxon>
        <taxon>Bacteroidota</taxon>
        <taxon>Flavobacteriia</taxon>
        <taxon>Flavobacteriales</taxon>
        <taxon>Weeksellaceae</taxon>
        <taxon>Ornithobacterium</taxon>
    </lineage>
</organism>
<dbReference type="SUPFAM" id="SSF81340">
    <property type="entry name" value="Clc chloride channel"/>
    <property type="match status" value="1"/>
</dbReference>
<dbReference type="InterPro" id="IPR046342">
    <property type="entry name" value="CBS_dom_sf"/>
</dbReference>
<evidence type="ECO:0000313" key="14">
    <source>
        <dbReference type="Proteomes" id="UP000006051"/>
    </source>
</evidence>
<evidence type="ECO:0000259" key="12">
    <source>
        <dbReference type="PROSITE" id="PS51371"/>
    </source>
</evidence>
<evidence type="ECO:0000256" key="5">
    <source>
        <dbReference type="ARBA" id="ARBA00023065"/>
    </source>
</evidence>
<dbReference type="SUPFAM" id="SSF54631">
    <property type="entry name" value="CBS-domain pair"/>
    <property type="match status" value="1"/>
</dbReference>
<keyword evidence="8" id="KW-0868">Chloride</keyword>
<keyword evidence="7" id="KW-0869">Chloride channel</keyword>
<dbReference type="Proteomes" id="UP000006051">
    <property type="component" value="Chromosome"/>
</dbReference>
<evidence type="ECO:0000256" key="3">
    <source>
        <dbReference type="ARBA" id="ARBA00022692"/>
    </source>
</evidence>
<dbReference type="CDD" id="cd00400">
    <property type="entry name" value="Voltage_gated_ClC"/>
    <property type="match status" value="1"/>
</dbReference>
<evidence type="ECO:0000256" key="6">
    <source>
        <dbReference type="ARBA" id="ARBA00023136"/>
    </source>
</evidence>
<dbReference type="eggNOG" id="COG0038">
    <property type="taxonomic scope" value="Bacteria"/>
</dbReference>
<dbReference type="PANTHER" id="PTHR43427">
    <property type="entry name" value="CHLORIDE CHANNEL PROTEIN CLC-E"/>
    <property type="match status" value="1"/>
</dbReference>
<feature type="transmembrane region" description="Helical" evidence="11">
    <location>
        <begin position="347"/>
        <end position="367"/>
    </location>
</feature>
<keyword evidence="9" id="KW-0407">Ion channel</keyword>
<gene>
    <name evidence="13" type="ordered locus">Ornrh_0126</name>
</gene>
<evidence type="ECO:0000256" key="2">
    <source>
        <dbReference type="ARBA" id="ARBA00022448"/>
    </source>
</evidence>
<dbReference type="PANTHER" id="PTHR43427:SF6">
    <property type="entry name" value="CHLORIDE CHANNEL PROTEIN CLC-E"/>
    <property type="match status" value="1"/>
</dbReference>
<dbReference type="KEGG" id="orh:Ornrh_0126"/>
<dbReference type="GO" id="GO:0034707">
    <property type="term" value="C:chloride channel complex"/>
    <property type="evidence" value="ECO:0007669"/>
    <property type="project" value="UniProtKB-KW"/>
</dbReference>
<reference evidence="13 14" key="1">
    <citation type="submission" date="2012-06" db="EMBL/GenBank/DDBJ databases">
        <title>The complete genome of Ornithobacterium rhinotracheale DSM 15997.</title>
        <authorList>
            <consortium name="US DOE Joint Genome Institute (JGI-PGF)"/>
            <person name="Lucas S."/>
            <person name="Copeland A."/>
            <person name="Lapidus A."/>
            <person name="Goodwin L."/>
            <person name="Pitluck S."/>
            <person name="Peters L."/>
            <person name="Mikhailova N."/>
            <person name="Teshima H."/>
            <person name="Kyrpides N."/>
            <person name="Mavromatis K."/>
            <person name="Pagani I."/>
            <person name="Ivanova N."/>
            <person name="Ovchinnikova G."/>
            <person name="Zeytun A."/>
            <person name="Detter J.C."/>
            <person name="Han C."/>
            <person name="Land M."/>
            <person name="Hauser L."/>
            <person name="Markowitz V."/>
            <person name="Cheng J.-F."/>
            <person name="Hugenholtz P."/>
            <person name="Woyke T."/>
            <person name="Wu D."/>
            <person name="Lang E."/>
            <person name="Kopitz M."/>
            <person name="Brambilla E."/>
            <person name="Klenk H.-P."/>
            <person name="Eisen J.A."/>
        </authorList>
    </citation>
    <scope>NUCLEOTIDE SEQUENCE [LARGE SCALE GENOMIC DNA]</scope>
    <source>
        <strain evidence="14">ATCC 51463 / DSM 15997 / CCUG 23171 / LMG 9086</strain>
    </source>
</reference>
<evidence type="ECO:0000313" key="13">
    <source>
        <dbReference type="EMBL" id="AFL96352.1"/>
    </source>
</evidence>
<dbReference type="InterPro" id="IPR014743">
    <property type="entry name" value="Cl-channel_core"/>
</dbReference>
<sequence>MNDKNSCGFFFKVSRVLILNMPHKKFNRIAYIRLVIKIKHWLEKLRYNVFSPLRFIYLLALIIGLISGIYALLIVKMTVFVNDVLMHGLFRKYDYYYFLFPGLGLLFTYLFIRFVIKQPVIQGIPATLRAITNHGTFKEKYQTYSSLILVPFTVGLGGSGGLEGPTVVSGAALTTKIAEYFKMDRKTRVLLIGCAAVGAMSSLFKAPMAAIVFAIEVFALDFTLGSMIPLLLSSISAITISYFFNDNDVIFPVRIIGEFQVSAIPYYVLLGVFSGFASVSFTRMYKFTERYFKRNSSPFLKIILGGLTIGVITFFFPPIFGEGAEQMNEMLRGNGDILMMNTYFQQFYNPITIVIFILSVGALKTIATATTLGAGGVAGIFGPSLFAGCTLGNGFAKFLNLFGFNVSEVNFSLVGMSGLLAGVLHAPLTAIFLIAEISNGYTLIVPIMLVVVIAFGINRYYFKLPFYKEELAHRGELTTHDKDSNILIDMNMDEITETNVHKLKKSDYLGALVRLVEMSKRNVFPVINENDEFIGVVNVNEHRKTLFEVQQYGTLPIMDLTTAPPAIIIKGKDNPKTILQKFEETGSWVLPVLNGKEFVGFISKSKLLNLYRKKLKELDYTNI</sequence>
<dbReference type="InterPro" id="IPR000644">
    <property type="entry name" value="CBS_dom"/>
</dbReference>
<dbReference type="STRING" id="867902.Ornrh_0126"/>
<feature type="transmembrane region" description="Helical" evidence="11">
    <location>
        <begin position="441"/>
        <end position="462"/>
    </location>
</feature>
<keyword evidence="14" id="KW-1185">Reference proteome</keyword>
<evidence type="ECO:0000256" key="7">
    <source>
        <dbReference type="ARBA" id="ARBA00023173"/>
    </source>
</evidence>
<keyword evidence="5" id="KW-0406">Ion transport</keyword>
<accession>I3ZXB8</accession>
<feature type="transmembrane region" description="Helical" evidence="11">
    <location>
        <begin position="373"/>
        <end position="399"/>
    </location>
</feature>
<keyword evidence="4 11" id="KW-1133">Transmembrane helix</keyword>
<dbReference type="Gene3D" id="3.10.580.10">
    <property type="entry name" value="CBS-domain"/>
    <property type="match status" value="1"/>
</dbReference>
<feature type="transmembrane region" description="Helical" evidence="11">
    <location>
        <begin position="55"/>
        <end position="75"/>
    </location>
</feature>
<evidence type="ECO:0000256" key="9">
    <source>
        <dbReference type="ARBA" id="ARBA00023303"/>
    </source>
</evidence>
<feature type="transmembrane region" description="Helical" evidence="11">
    <location>
        <begin position="95"/>
        <end position="116"/>
    </location>
</feature>